<keyword evidence="4 6" id="KW-1133">Transmembrane helix</keyword>
<feature type="transmembrane region" description="Helical" evidence="6">
    <location>
        <begin position="18"/>
        <end position="40"/>
    </location>
</feature>
<evidence type="ECO:0000313" key="7">
    <source>
        <dbReference type="EMBL" id="WWX21956.1"/>
    </source>
</evidence>
<dbReference type="PANTHER" id="PTHR30250">
    <property type="entry name" value="PST FAMILY PREDICTED COLANIC ACID TRANSPORTER"/>
    <property type="match status" value="1"/>
</dbReference>
<feature type="transmembrane region" description="Helical" evidence="6">
    <location>
        <begin position="379"/>
        <end position="399"/>
    </location>
</feature>
<dbReference type="InterPro" id="IPR050833">
    <property type="entry name" value="Poly_Biosynth_Transport"/>
</dbReference>
<feature type="transmembrane region" description="Helical" evidence="6">
    <location>
        <begin position="315"/>
        <end position="339"/>
    </location>
</feature>
<accession>A0ABZ2ITC6</accession>
<feature type="transmembrane region" description="Helical" evidence="6">
    <location>
        <begin position="46"/>
        <end position="73"/>
    </location>
</feature>
<dbReference type="EMBL" id="CP146609">
    <property type="protein sequence ID" value="WWX21956.1"/>
    <property type="molecule type" value="Genomic_DNA"/>
</dbReference>
<evidence type="ECO:0000256" key="4">
    <source>
        <dbReference type="ARBA" id="ARBA00022989"/>
    </source>
</evidence>
<keyword evidence="8" id="KW-1185">Reference proteome</keyword>
<evidence type="ECO:0000256" key="2">
    <source>
        <dbReference type="ARBA" id="ARBA00022475"/>
    </source>
</evidence>
<dbReference type="PANTHER" id="PTHR30250:SF26">
    <property type="entry name" value="PSMA PROTEIN"/>
    <property type="match status" value="1"/>
</dbReference>
<gene>
    <name evidence="7" type="ORF">V8V93_16105</name>
</gene>
<feature type="transmembrane region" description="Helical" evidence="6">
    <location>
        <begin position="471"/>
        <end position="492"/>
    </location>
</feature>
<feature type="transmembrane region" description="Helical" evidence="6">
    <location>
        <begin position="445"/>
        <end position="465"/>
    </location>
</feature>
<evidence type="ECO:0000256" key="5">
    <source>
        <dbReference type="ARBA" id="ARBA00023136"/>
    </source>
</evidence>
<protein>
    <submittedName>
        <fullName evidence="7">Lipopolysaccharide biosynthesis protein</fullName>
    </submittedName>
</protein>
<proteinExistence type="predicted"/>
<organism evidence="7 8">
    <name type="scientific">Pseudodesulfovibrio methanolicus</name>
    <dbReference type="NCBI Taxonomy" id="3126690"/>
    <lineage>
        <taxon>Bacteria</taxon>
        <taxon>Pseudomonadati</taxon>
        <taxon>Thermodesulfobacteriota</taxon>
        <taxon>Desulfovibrionia</taxon>
        <taxon>Desulfovibrionales</taxon>
        <taxon>Desulfovibrionaceae</taxon>
    </lineage>
</organism>
<feature type="transmembrane region" description="Helical" evidence="6">
    <location>
        <begin position="93"/>
        <end position="116"/>
    </location>
</feature>
<keyword evidence="3 6" id="KW-0812">Transmembrane</keyword>
<comment type="subcellular location">
    <subcellularLocation>
        <location evidence="1">Cell membrane</location>
        <topology evidence="1">Multi-pass membrane protein</topology>
    </subcellularLocation>
</comment>
<feature type="transmembrane region" description="Helical" evidence="6">
    <location>
        <begin position="345"/>
        <end position="367"/>
    </location>
</feature>
<feature type="transmembrane region" description="Helical" evidence="6">
    <location>
        <begin position="405"/>
        <end position="425"/>
    </location>
</feature>
<evidence type="ECO:0000256" key="3">
    <source>
        <dbReference type="ARBA" id="ARBA00022692"/>
    </source>
</evidence>
<keyword evidence="2" id="KW-1003">Cell membrane</keyword>
<evidence type="ECO:0000256" key="6">
    <source>
        <dbReference type="SAM" id="Phobius"/>
    </source>
</evidence>
<sequence>MSSNAGNSSRIAKNTIFLYLRSIVTLLVSLYTSRVVLATLGVDDFGIFNVVGGVVGMFASISGALSGAISRFLTFELGRGDKHRLNTVFSTSVLIQLILAAILVSLVLVGGGWFVNAKLNIPAERMDAANWVLICSAGSFGVGLISVAYNAMIIAHEHMKTFAYVSILDVVLKLGIVFLLMASSFDKLKTYALLSTCVTIVIQLTVSIYCRMHFKASRLRFVWDKGLIKEMFGFAGWAFFSNSVGMINSQGINILTNMFFGVALNAARGIAMQVQTSLSRFIGNFTMSLNPQIIKSYAADNKDYMFQLICRGSKLAYFLALMFVVPLFLEADTVLRVWLGEVPAHATLFVRLTLLAMLPQVLGGVLFTGAMATGNIRRYALAVNSVSIFVFIITWGFFSLGYPPATAYCVQFVIRILLIIIRVVLLKGMMAFSPILYVKEVFYKIVPVSILAFVLPLLVFLLPISPSFLRVVLMTAVSVPTTVGIVFFWGLTKDERVFALGKLQQVKNKFLKV</sequence>
<dbReference type="Proteomes" id="UP001385389">
    <property type="component" value="Chromosome"/>
</dbReference>
<evidence type="ECO:0000313" key="8">
    <source>
        <dbReference type="Proteomes" id="UP001385389"/>
    </source>
</evidence>
<reference evidence="7 8" key="1">
    <citation type="submission" date="2024-03" db="EMBL/GenBank/DDBJ databases">
        <title>Phenotype and Genome Characterization of a Sulfate-Reducing Bacterium Pseudodesulfovibrio sp. strain 5S69, isolated from Petroleum Reservoir in Tatarstan (Russia).</title>
        <authorList>
            <person name="Bidzhieva S.K."/>
            <person name="Kadnikov V."/>
            <person name="Tourova T.P."/>
            <person name="Samigullina S.R."/>
            <person name="Sokolova D.S."/>
            <person name="Poltaraus A.B."/>
            <person name="Avtukh A.N."/>
            <person name="Tereshina V.M."/>
            <person name="Mardanov A.V."/>
            <person name="Nazina T.N."/>
        </authorList>
    </citation>
    <scope>NUCLEOTIDE SEQUENCE [LARGE SCALE GENOMIC DNA]</scope>
    <source>
        <strain evidence="7 8">5S69</strain>
    </source>
</reference>
<dbReference type="RefSeq" id="WP_338667630.1">
    <property type="nucleotide sequence ID" value="NZ_CP146609.1"/>
</dbReference>
<feature type="transmembrane region" description="Helical" evidence="6">
    <location>
        <begin position="191"/>
        <end position="210"/>
    </location>
</feature>
<evidence type="ECO:0000256" key="1">
    <source>
        <dbReference type="ARBA" id="ARBA00004651"/>
    </source>
</evidence>
<feature type="transmembrane region" description="Helical" evidence="6">
    <location>
        <begin position="161"/>
        <end position="185"/>
    </location>
</feature>
<name>A0ABZ2ITC6_9BACT</name>
<keyword evidence="5 6" id="KW-0472">Membrane</keyword>
<feature type="transmembrane region" description="Helical" evidence="6">
    <location>
        <begin position="128"/>
        <end position="149"/>
    </location>
</feature>